<evidence type="ECO:0000313" key="2">
    <source>
        <dbReference type="Proteomes" id="UP000054018"/>
    </source>
</evidence>
<dbReference type="AlphaFoldDB" id="A0A0C9ZAE1"/>
<name>A0A0C9ZAE1_9AGAM</name>
<accession>A0A0C9ZAE1</accession>
<reference evidence="1 2" key="1">
    <citation type="submission" date="2014-04" db="EMBL/GenBank/DDBJ databases">
        <authorList>
            <consortium name="DOE Joint Genome Institute"/>
            <person name="Kuo A."/>
            <person name="Kohler A."/>
            <person name="Costa M.D."/>
            <person name="Nagy L.G."/>
            <person name="Floudas D."/>
            <person name="Copeland A."/>
            <person name="Barry K.W."/>
            <person name="Cichocki N."/>
            <person name="Veneault-Fourrey C."/>
            <person name="LaButti K."/>
            <person name="Lindquist E.A."/>
            <person name="Lipzen A."/>
            <person name="Lundell T."/>
            <person name="Morin E."/>
            <person name="Murat C."/>
            <person name="Sun H."/>
            <person name="Tunlid A."/>
            <person name="Henrissat B."/>
            <person name="Grigoriev I.V."/>
            <person name="Hibbett D.S."/>
            <person name="Martin F."/>
            <person name="Nordberg H.P."/>
            <person name="Cantor M.N."/>
            <person name="Hua S.X."/>
        </authorList>
    </citation>
    <scope>NUCLEOTIDE SEQUENCE [LARGE SCALE GENOMIC DNA]</scope>
    <source>
        <strain evidence="1 2">441</strain>
    </source>
</reference>
<sequence length="96" mass="11434">MNVRLDGYSIRSFLPIRPQVFGRRMFPWKKKRGGGGWKWSHLTMYILPRGKWRSHSRRKLKQCSILETDRINITLSPLQKRLLPTQAYVGKAHPFR</sequence>
<evidence type="ECO:0000313" key="1">
    <source>
        <dbReference type="EMBL" id="KIK16898.1"/>
    </source>
</evidence>
<dbReference type="HOGENOM" id="CLU_2360524_0_0_1"/>
<organism evidence="1 2">
    <name type="scientific">Pisolithus microcarpus 441</name>
    <dbReference type="NCBI Taxonomy" id="765257"/>
    <lineage>
        <taxon>Eukaryota</taxon>
        <taxon>Fungi</taxon>
        <taxon>Dikarya</taxon>
        <taxon>Basidiomycota</taxon>
        <taxon>Agaricomycotina</taxon>
        <taxon>Agaricomycetes</taxon>
        <taxon>Agaricomycetidae</taxon>
        <taxon>Boletales</taxon>
        <taxon>Sclerodermatineae</taxon>
        <taxon>Pisolithaceae</taxon>
        <taxon>Pisolithus</taxon>
    </lineage>
</organism>
<keyword evidence="2" id="KW-1185">Reference proteome</keyword>
<protein>
    <submittedName>
        <fullName evidence="1">Uncharacterized protein</fullName>
    </submittedName>
</protein>
<gene>
    <name evidence="1" type="ORF">PISMIDRAFT_249262</name>
</gene>
<dbReference type="EMBL" id="KN833844">
    <property type="protein sequence ID" value="KIK16898.1"/>
    <property type="molecule type" value="Genomic_DNA"/>
</dbReference>
<reference evidence="2" key="2">
    <citation type="submission" date="2015-01" db="EMBL/GenBank/DDBJ databases">
        <title>Evolutionary Origins and Diversification of the Mycorrhizal Mutualists.</title>
        <authorList>
            <consortium name="DOE Joint Genome Institute"/>
            <consortium name="Mycorrhizal Genomics Consortium"/>
            <person name="Kohler A."/>
            <person name="Kuo A."/>
            <person name="Nagy L.G."/>
            <person name="Floudas D."/>
            <person name="Copeland A."/>
            <person name="Barry K.W."/>
            <person name="Cichocki N."/>
            <person name="Veneault-Fourrey C."/>
            <person name="LaButti K."/>
            <person name="Lindquist E.A."/>
            <person name="Lipzen A."/>
            <person name="Lundell T."/>
            <person name="Morin E."/>
            <person name="Murat C."/>
            <person name="Riley R."/>
            <person name="Ohm R."/>
            <person name="Sun H."/>
            <person name="Tunlid A."/>
            <person name="Henrissat B."/>
            <person name="Grigoriev I.V."/>
            <person name="Hibbett D.S."/>
            <person name="Martin F."/>
        </authorList>
    </citation>
    <scope>NUCLEOTIDE SEQUENCE [LARGE SCALE GENOMIC DNA]</scope>
    <source>
        <strain evidence="2">441</strain>
    </source>
</reference>
<proteinExistence type="predicted"/>
<dbReference type="Proteomes" id="UP000054018">
    <property type="component" value="Unassembled WGS sequence"/>
</dbReference>